<dbReference type="PATRIC" id="fig|701521.8.peg.1032"/>
<sequence>MDWAKMLKTSVDLDRQIREKHNLQESIDERIENCYLALDTELSEVANTSEWFKVWKTHAGKHDEGLTVDETVLNEVGDVMDFFLLLAYLNQWNHLIVIEEHEIDAYQNDSRKMNLTKTFLNIKKMLFGAYSYNRSTDYQHAWHLFIKFCLNGLKFTPKQMEEAFFNKNTINYKRQENNY</sequence>
<dbReference type="InterPro" id="IPR016947">
    <property type="entry name" value="UCP030140"/>
</dbReference>
<dbReference type="Pfam" id="PF08761">
    <property type="entry name" value="dUTPase_2"/>
    <property type="match status" value="1"/>
</dbReference>
<keyword evidence="2" id="KW-1185">Reference proteome</keyword>
<gene>
    <name evidence="1" type="ordered locus">PECL_1089</name>
</gene>
<dbReference type="Proteomes" id="UP000005444">
    <property type="component" value="Chromosome"/>
</dbReference>
<dbReference type="SUPFAM" id="SSF101386">
    <property type="entry name" value="all-alpha NTP pyrophosphatases"/>
    <property type="match status" value="1"/>
</dbReference>
<evidence type="ECO:0000313" key="2">
    <source>
        <dbReference type="Proteomes" id="UP000005444"/>
    </source>
</evidence>
<dbReference type="PIRSF" id="PIRSF030140">
    <property type="entry name" value="UCP030140"/>
    <property type="match status" value="1"/>
</dbReference>
<dbReference type="Gene3D" id="1.10.4010.10">
    <property type="entry name" value="Type II deoxyuridine triphosphatase"/>
    <property type="match status" value="1"/>
</dbReference>
<dbReference type="InterPro" id="IPR014871">
    <property type="entry name" value="dUTPase/dCTP_pyrophosphatase"/>
</dbReference>
<dbReference type="AlphaFoldDB" id="G8PDL8"/>
<dbReference type="HOGENOM" id="CLU_105318_0_0_9"/>
<dbReference type="KEGG" id="pce:PECL_1089"/>
<dbReference type="EMBL" id="CP003137">
    <property type="protein sequence ID" value="AEV95353.1"/>
    <property type="molecule type" value="Genomic_DNA"/>
</dbReference>
<dbReference type="CDD" id="cd11527">
    <property type="entry name" value="NTP-PPase_dUTPase"/>
    <property type="match status" value="1"/>
</dbReference>
<organism evidence="1 2">
    <name type="scientific">Pediococcus claussenii (strain ATCC BAA-344 / DSM 14800 / JCM 18046 / KCTC 3811 / LMG 21948 / P06)</name>
    <dbReference type="NCBI Taxonomy" id="701521"/>
    <lineage>
        <taxon>Bacteria</taxon>
        <taxon>Bacillati</taxon>
        <taxon>Bacillota</taxon>
        <taxon>Bacilli</taxon>
        <taxon>Lactobacillales</taxon>
        <taxon>Lactobacillaceae</taxon>
        <taxon>Pediococcus</taxon>
    </lineage>
</organism>
<dbReference type="RefSeq" id="WP_014215550.1">
    <property type="nucleotide sequence ID" value="NC_016605.1"/>
</dbReference>
<name>G8PDL8_PEDCP</name>
<protein>
    <submittedName>
        <fullName evidence="1">dUTPase family protein</fullName>
    </submittedName>
</protein>
<dbReference type="STRING" id="701521.PECL_1089"/>
<dbReference type="eggNOG" id="COG4508">
    <property type="taxonomic scope" value="Bacteria"/>
</dbReference>
<accession>G8PDL8</accession>
<evidence type="ECO:0000313" key="1">
    <source>
        <dbReference type="EMBL" id="AEV95353.1"/>
    </source>
</evidence>
<reference evidence="1 2" key="1">
    <citation type="journal article" date="2012" name="J. Bacteriol.">
        <title>Complete Genome Sequence of the Beer Spoilage Organism Pediococcus claussenii ATCC BAA-344T.</title>
        <authorList>
            <person name="Pittet V."/>
            <person name="Abegunde T."/>
            <person name="Marfleet T."/>
            <person name="Haakensen M."/>
            <person name="Morrow K."/>
            <person name="Jayaprakash T."/>
            <person name="Schroeder K."/>
            <person name="Trost B."/>
            <person name="Byrns S."/>
            <person name="Bergsveinson J."/>
            <person name="Kusalik A."/>
            <person name="Ziola B."/>
        </authorList>
    </citation>
    <scope>NUCLEOTIDE SEQUENCE [LARGE SCALE GENOMIC DNA]</scope>
    <source>
        <strain evidence="1 2">ATCC BAA-344</strain>
    </source>
</reference>
<proteinExistence type="predicted"/>